<dbReference type="EMBL" id="PYGC01000003">
    <property type="protein sequence ID" value="PSK83616.1"/>
    <property type="molecule type" value="Genomic_DNA"/>
</dbReference>
<evidence type="ECO:0000256" key="3">
    <source>
        <dbReference type="ARBA" id="ARBA00022982"/>
    </source>
</evidence>
<keyword evidence="7" id="KW-1133">Transmembrane helix</keyword>
<dbReference type="CDD" id="cd02947">
    <property type="entry name" value="TRX_family"/>
    <property type="match status" value="1"/>
</dbReference>
<evidence type="ECO:0000256" key="6">
    <source>
        <dbReference type="NCBIfam" id="TIGR01068"/>
    </source>
</evidence>
<dbReference type="PRINTS" id="PR00421">
    <property type="entry name" value="THIOREDOXIN"/>
</dbReference>
<comment type="similarity">
    <text evidence="1">Belongs to the thioredoxin family.</text>
</comment>
<dbReference type="GO" id="GO:0005737">
    <property type="term" value="C:cytoplasm"/>
    <property type="evidence" value="ECO:0007669"/>
    <property type="project" value="TreeGrafter"/>
</dbReference>
<evidence type="ECO:0000313" key="12">
    <source>
        <dbReference type="Proteomes" id="UP000396862"/>
    </source>
</evidence>
<evidence type="ECO:0000256" key="5">
    <source>
        <dbReference type="ARBA" id="ARBA00023284"/>
    </source>
</evidence>
<dbReference type="RefSeq" id="WP_211297771.1">
    <property type="nucleotide sequence ID" value="NZ_BLAU01000001.1"/>
</dbReference>
<dbReference type="NCBIfam" id="TIGR01068">
    <property type="entry name" value="thioredoxin"/>
    <property type="match status" value="1"/>
</dbReference>
<dbReference type="Proteomes" id="UP000396862">
    <property type="component" value="Unassembled WGS sequence"/>
</dbReference>
<keyword evidence="5" id="KW-0676">Redox-active center</keyword>
<accession>A0A2P8CF95</accession>
<dbReference type="SUPFAM" id="SSF52833">
    <property type="entry name" value="Thioredoxin-like"/>
    <property type="match status" value="1"/>
</dbReference>
<comment type="caution">
    <text evidence="10">The sequence shown here is derived from an EMBL/GenBank/DDBJ whole genome shotgun (WGS) entry which is preliminary data.</text>
</comment>
<keyword evidence="7" id="KW-0472">Membrane</keyword>
<dbReference type="InterPro" id="IPR036249">
    <property type="entry name" value="Thioredoxin-like_sf"/>
</dbReference>
<dbReference type="PANTHER" id="PTHR45663">
    <property type="entry name" value="GEO12009P1"/>
    <property type="match status" value="1"/>
</dbReference>
<gene>
    <name evidence="10" type="ORF">CLV93_10331</name>
    <name evidence="9" type="ORF">JCM18694_34100</name>
</gene>
<protein>
    <recommendedName>
        <fullName evidence="6">Thioredoxin</fullName>
    </recommendedName>
</protein>
<dbReference type="PROSITE" id="PS00194">
    <property type="entry name" value="THIOREDOXIN_1"/>
    <property type="match status" value="1"/>
</dbReference>
<evidence type="ECO:0000313" key="11">
    <source>
        <dbReference type="Proteomes" id="UP000240621"/>
    </source>
</evidence>
<dbReference type="Pfam" id="PF00085">
    <property type="entry name" value="Thioredoxin"/>
    <property type="match status" value="1"/>
</dbReference>
<evidence type="ECO:0000313" key="10">
    <source>
        <dbReference type="EMBL" id="PSK83616.1"/>
    </source>
</evidence>
<keyword evidence="12" id="KW-1185">Reference proteome</keyword>
<reference evidence="9 12" key="2">
    <citation type="submission" date="2019-10" db="EMBL/GenBank/DDBJ databases">
        <title>Prolixibacter strains distinguished by the presence of nitrate reductase genes were adept at nitrate-dependent anaerobic corrosion of metallic iron and carbon steel.</title>
        <authorList>
            <person name="Iino T."/>
            <person name="Shono N."/>
            <person name="Ito K."/>
            <person name="Nakamura R."/>
            <person name="Sueoka K."/>
            <person name="Harayama S."/>
            <person name="Ohkuma M."/>
        </authorList>
    </citation>
    <scope>NUCLEOTIDE SEQUENCE [LARGE SCALE GENOMIC DNA]</scope>
    <source>
        <strain evidence="9 12">MIC1-1</strain>
    </source>
</reference>
<evidence type="ECO:0000256" key="2">
    <source>
        <dbReference type="ARBA" id="ARBA00022448"/>
    </source>
</evidence>
<dbReference type="AlphaFoldDB" id="A0A2P8CF95"/>
<keyword evidence="4" id="KW-1015">Disulfide bond</keyword>
<dbReference type="PROSITE" id="PS51352">
    <property type="entry name" value="THIOREDOXIN_2"/>
    <property type="match status" value="1"/>
</dbReference>
<dbReference type="EMBL" id="BLAU01000001">
    <property type="protein sequence ID" value="GET23164.1"/>
    <property type="molecule type" value="Genomic_DNA"/>
</dbReference>
<keyword evidence="2" id="KW-0813">Transport</keyword>
<reference evidence="10 11" key="1">
    <citation type="submission" date="2018-03" db="EMBL/GenBank/DDBJ databases">
        <title>Genomic Encyclopedia of Archaeal and Bacterial Type Strains, Phase II (KMG-II): from individual species to whole genera.</title>
        <authorList>
            <person name="Goeker M."/>
        </authorList>
    </citation>
    <scope>NUCLEOTIDE SEQUENCE [LARGE SCALE GENOMIC DNA]</scope>
    <source>
        <strain evidence="10 11">DSM 27267</strain>
    </source>
</reference>
<evidence type="ECO:0000256" key="1">
    <source>
        <dbReference type="ARBA" id="ARBA00008987"/>
    </source>
</evidence>
<keyword evidence="3" id="KW-0249">Electron transport</keyword>
<sequence>MMFLYIGGGIAVLFIAYLIYGFKKMKNLENVPPSKKIKILNNKNFKTVVRKGTVLVDFWAPWCGPCKMVAPTLNEIAEENSNVTIAKVNVDEQQQLAQKYNIRNIPTMILFRDGKAEKRITGVKSKKAILAEIA</sequence>
<evidence type="ECO:0000259" key="8">
    <source>
        <dbReference type="PROSITE" id="PS51352"/>
    </source>
</evidence>
<dbReference type="PANTHER" id="PTHR45663:SF11">
    <property type="entry name" value="GEO12009P1"/>
    <property type="match status" value="1"/>
</dbReference>
<keyword evidence="7" id="KW-0812">Transmembrane</keyword>
<dbReference type="GO" id="GO:0015035">
    <property type="term" value="F:protein-disulfide reductase activity"/>
    <property type="evidence" value="ECO:0007669"/>
    <property type="project" value="UniProtKB-UniRule"/>
</dbReference>
<proteinExistence type="inferred from homology"/>
<organism evidence="10 11">
    <name type="scientific">Prolixibacter denitrificans</name>
    <dbReference type="NCBI Taxonomy" id="1541063"/>
    <lineage>
        <taxon>Bacteria</taxon>
        <taxon>Pseudomonadati</taxon>
        <taxon>Bacteroidota</taxon>
        <taxon>Bacteroidia</taxon>
        <taxon>Marinilabiliales</taxon>
        <taxon>Prolixibacteraceae</taxon>
        <taxon>Prolixibacter</taxon>
    </lineage>
</organism>
<dbReference type="InterPro" id="IPR005746">
    <property type="entry name" value="Thioredoxin"/>
</dbReference>
<dbReference type="Proteomes" id="UP000240621">
    <property type="component" value="Unassembled WGS sequence"/>
</dbReference>
<feature type="transmembrane region" description="Helical" evidence="7">
    <location>
        <begin position="6"/>
        <end position="22"/>
    </location>
</feature>
<dbReference type="FunFam" id="3.40.30.10:FF:000001">
    <property type="entry name" value="Thioredoxin"/>
    <property type="match status" value="1"/>
</dbReference>
<dbReference type="InterPro" id="IPR017937">
    <property type="entry name" value="Thioredoxin_CS"/>
</dbReference>
<feature type="domain" description="Thioredoxin" evidence="8">
    <location>
        <begin position="25"/>
        <end position="134"/>
    </location>
</feature>
<evidence type="ECO:0000256" key="7">
    <source>
        <dbReference type="SAM" id="Phobius"/>
    </source>
</evidence>
<dbReference type="InterPro" id="IPR013766">
    <property type="entry name" value="Thioredoxin_domain"/>
</dbReference>
<name>A0A2P8CF95_9BACT</name>
<evidence type="ECO:0000313" key="9">
    <source>
        <dbReference type="EMBL" id="GET23164.1"/>
    </source>
</evidence>
<dbReference type="Gene3D" id="3.40.30.10">
    <property type="entry name" value="Glutaredoxin"/>
    <property type="match status" value="1"/>
</dbReference>
<evidence type="ECO:0000256" key="4">
    <source>
        <dbReference type="ARBA" id="ARBA00023157"/>
    </source>
</evidence>